<feature type="domain" description="Beta-lactamase-related" evidence="1">
    <location>
        <begin position="20"/>
        <end position="138"/>
    </location>
</feature>
<dbReference type="InterPro" id="IPR001466">
    <property type="entry name" value="Beta-lactam-related"/>
</dbReference>
<comment type="caution">
    <text evidence="2">The sequence shown here is derived from an EMBL/GenBank/DDBJ whole genome shotgun (WGS) entry which is preliminary data.</text>
</comment>
<protein>
    <submittedName>
        <fullName evidence="2">Beta-lactamase family protein</fullName>
    </submittedName>
</protein>
<dbReference type="InterPro" id="IPR050789">
    <property type="entry name" value="Diverse_Enzym_Activities"/>
</dbReference>
<dbReference type="PANTHER" id="PTHR43283:SF3">
    <property type="entry name" value="BETA-LACTAMASE FAMILY PROTEIN (AFU_ORTHOLOGUE AFUA_5G07500)"/>
    <property type="match status" value="1"/>
</dbReference>
<dbReference type="PANTHER" id="PTHR43283">
    <property type="entry name" value="BETA-LACTAMASE-RELATED"/>
    <property type="match status" value="1"/>
</dbReference>
<dbReference type="InterPro" id="IPR012338">
    <property type="entry name" value="Beta-lactam/transpept-like"/>
</dbReference>
<dbReference type="EMBL" id="DXBY01000309">
    <property type="protein sequence ID" value="HIZ37651.1"/>
    <property type="molecule type" value="Genomic_DNA"/>
</dbReference>
<dbReference type="Pfam" id="PF00144">
    <property type="entry name" value="Beta-lactamase"/>
    <property type="match status" value="1"/>
</dbReference>
<dbReference type="SUPFAM" id="SSF56601">
    <property type="entry name" value="beta-lactamase/transpeptidase-like"/>
    <property type="match status" value="1"/>
</dbReference>
<dbReference type="AlphaFoldDB" id="A0A9D2EHU5"/>
<dbReference type="Proteomes" id="UP000824037">
    <property type="component" value="Unassembled WGS sequence"/>
</dbReference>
<reference evidence="2" key="2">
    <citation type="submission" date="2021-04" db="EMBL/GenBank/DDBJ databases">
        <authorList>
            <person name="Gilroy R."/>
        </authorList>
    </citation>
    <scope>NUCLEOTIDE SEQUENCE</scope>
    <source>
        <strain evidence="2">ChiGjej4B4-7305</strain>
    </source>
</reference>
<sequence>MGALTYEEITDRLGPHVGTDAPGLTWLIRTGGDVLSGALGSRDRAGEQPLTTEEIFRISSMTKPVTAVGALILVADGVLDLDDPIESRLPELADRQVLRAPGADLDDTVPAERSATVRDLLTNTLGWGMDFTDFSATPLSRRWAELGLGDGP</sequence>
<reference evidence="2" key="1">
    <citation type="journal article" date="2021" name="PeerJ">
        <title>Extensive microbial diversity within the chicken gut microbiome revealed by metagenomics and culture.</title>
        <authorList>
            <person name="Gilroy R."/>
            <person name="Ravi A."/>
            <person name="Getino M."/>
            <person name="Pursley I."/>
            <person name="Horton D.L."/>
            <person name="Alikhan N.F."/>
            <person name="Baker D."/>
            <person name="Gharbi K."/>
            <person name="Hall N."/>
            <person name="Watson M."/>
            <person name="Adriaenssens E.M."/>
            <person name="Foster-Nyarko E."/>
            <person name="Jarju S."/>
            <person name="Secka A."/>
            <person name="Antonio M."/>
            <person name="Oren A."/>
            <person name="Chaudhuri R.R."/>
            <person name="La Ragione R."/>
            <person name="Hildebrand F."/>
            <person name="Pallen M.J."/>
        </authorList>
    </citation>
    <scope>NUCLEOTIDE SEQUENCE</scope>
    <source>
        <strain evidence="2">ChiGjej4B4-7305</strain>
    </source>
</reference>
<name>A0A9D2EHU5_9MICO</name>
<accession>A0A9D2EHU5</accession>
<proteinExistence type="predicted"/>
<dbReference type="Gene3D" id="3.40.710.10">
    <property type="entry name" value="DD-peptidase/beta-lactamase superfamily"/>
    <property type="match status" value="1"/>
</dbReference>
<feature type="non-terminal residue" evidence="2">
    <location>
        <position position="152"/>
    </location>
</feature>
<evidence type="ECO:0000259" key="1">
    <source>
        <dbReference type="Pfam" id="PF00144"/>
    </source>
</evidence>
<evidence type="ECO:0000313" key="3">
    <source>
        <dbReference type="Proteomes" id="UP000824037"/>
    </source>
</evidence>
<organism evidence="2 3">
    <name type="scientific">Candidatus Ruania gallistercoris</name>
    <dbReference type="NCBI Taxonomy" id="2838746"/>
    <lineage>
        <taxon>Bacteria</taxon>
        <taxon>Bacillati</taxon>
        <taxon>Actinomycetota</taxon>
        <taxon>Actinomycetes</taxon>
        <taxon>Micrococcales</taxon>
        <taxon>Ruaniaceae</taxon>
        <taxon>Ruania</taxon>
    </lineage>
</organism>
<gene>
    <name evidence="2" type="ORF">H9815_17890</name>
</gene>
<evidence type="ECO:0000313" key="2">
    <source>
        <dbReference type="EMBL" id="HIZ37651.1"/>
    </source>
</evidence>